<keyword evidence="5" id="KW-1185">Reference proteome</keyword>
<gene>
    <name evidence="4" type="ORF">Enr8_20160</name>
</gene>
<protein>
    <submittedName>
        <fullName evidence="4">Outer membrane porin HofQ</fullName>
    </submittedName>
</protein>
<dbReference type="PANTHER" id="PTHR30332">
    <property type="entry name" value="PROBABLE GENERAL SECRETION PATHWAY PROTEIN D"/>
    <property type="match status" value="1"/>
</dbReference>
<dbReference type="InterPro" id="IPR050810">
    <property type="entry name" value="Bact_Secretion_Sys_Channel"/>
</dbReference>
<dbReference type="GO" id="GO:0015627">
    <property type="term" value="C:type II protein secretion system complex"/>
    <property type="evidence" value="ECO:0007669"/>
    <property type="project" value="TreeGrafter"/>
</dbReference>
<name>A0A5C5V9K6_9BACT</name>
<feature type="domain" description="Type II/III secretion system secretin-like" evidence="3">
    <location>
        <begin position="136"/>
        <end position="262"/>
    </location>
</feature>
<reference evidence="4 5" key="1">
    <citation type="submission" date="2019-02" db="EMBL/GenBank/DDBJ databases">
        <title>Deep-cultivation of Planctomycetes and their phenomic and genomic characterization uncovers novel biology.</title>
        <authorList>
            <person name="Wiegand S."/>
            <person name="Jogler M."/>
            <person name="Boedeker C."/>
            <person name="Pinto D."/>
            <person name="Vollmers J."/>
            <person name="Rivas-Marin E."/>
            <person name="Kohn T."/>
            <person name="Peeters S.H."/>
            <person name="Heuer A."/>
            <person name="Rast P."/>
            <person name="Oberbeckmann S."/>
            <person name="Bunk B."/>
            <person name="Jeske O."/>
            <person name="Meyerdierks A."/>
            <person name="Storesund J.E."/>
            <person name="Kallscheuer N."/>
            <person name="Luecker S."/>
            <person name="Lage O.M."/>
            <person name="Pohl T."/>
            <person name="Merkel B.J."/>
            <person name="Hornburger P."/>
            <person name="Mueller R.-W."/>
            <person name="Bruemmer F."/>
            <person name="Labrenz M."/>
            <person name="Spormann A.M."/>
            <person name="Op Den Camp H."/>
            <person name="Overmann J."/>
            <person name="Amann R."/>
            <person name="Jetten M.S.M."/>
            <person name="Mascher T."/>
            <person name="Medema M.H."/>
            <person name="Devos D.P."/>
            <person name="Kaster A.-K."/>
            <person name="Ovreas L."/>
            <person name="Rohde M."/>
            <person name="Galperin M.Y."/>
            <person name="Jogler C."/>
        </authorList>
    </citation>
    <scope>NUCLEOTIDE SEQUENCE [LARGE SCALE GENOMIC DNA]</scope>
    <source>
        <strain evidence="4 5">Enr8</strain>
    </source>
</reference>
<keyword evidence="2" id="KW-0732">Signal</keyword>
<dbReference type="EMBL" id="SJPF01000002">
    <property type="protein sequence ID" value="TWT34603.1"/>
    <property type="molecule type" value="Genomic_DNA"/>
</dbReference>
<dbReference type="Proteomes" id="UP000318878">
    <property type="component" value="Unassembled WGS sequence"/>
</dbReference>
<dbReference type="GO" id="GO:0009306">
    <property type="term" value="P:protein secretion"/>
    <property type="evidence" value="ECO:0007669"/>
    <property type="project" value="InterPro"/>
</dbReference>
<evidence type="ECO:0000256" key="2">
    <source>
        <dbReference type="SAM" id="SignalP"/>
    </source>
</evidence>
<evidence type="ECO:0000259" key="3">
    <source>
        <dbReference type="Pfam" id="PF00263"/>
    </source>
</evidence>
<sequence length="281" mass="30525" precursor="true">MLVRPLSLLLLFGLPAISWGQNPRPEVDQAEISPAEELQRLVTARDALTAKIDRLRKTAGLPQQVCVSVKFLELSLNEARRANLQIEGVDTKTLQPFRFAKLLFPAGQAQQVGGDVSTGAHLLENDQRLDKVLADLKKAGAVRLIAEPTVMSLSGRPAAFHSGGEFPILATQADGKTATQHRRYGTHVDITPVVLGNGKIKLDLHPEVSELDPKLNVTTNGVTVPGLRSRGIRTHIEMKSGQTYLLSGLVQQGKNKTADGEPEEIELVVIVKAEIVDPLLR</sequence>
<feature type="signal peptide" evidence="2">
    <location>
        <begin position="1"/>
        <end position="20"/>
    </location>
</feature>
<proteinExistence type="inferred from homology"/>
<comment type="similarity">
    <text evidence="1">Belongs to the bacterial secretin family.</text>
</comment>
<dbReference type="RefSeq" id="WP_186767545.1">
    <property type="nucleotide sequence ID" value="NZ_SJPF01000002.1"/>
</dbReference>
<feature type="chain" id="PRO_5022841173" evidence="2">
    <location>
        <begin position="21"/>
        <end position="281"/>
    </location>
</feature>
<dbReference type="PANTHER" id="PTHR30332:SF17">
    <property type="entry name" value="TYPE IV PILIATION SYSTEM PROTEIN DR_0774-RELATED"/>
    <property type="match status" value="1"/>
</dbReference>
<evidence type="ECO:0000313" key="5">
    <source>
        <dbReference type="Proteomes" id="UP000318878"/>
    </source>
</evidence>
<comment type="caution">
    <text evidence="4">The sequence shown here is derived from an EMBL/GenBank/DDBJ whole genome shotgun (WGS) entry which is preliminary data.</text>
</comment>
<dbReference type="AlphaFoldDB" id="A0A5C5V9K6"/>
<dbReference type="InterPro" id="IPR004846">
    <property type="entry name" value="T2SS/T3SS_dom"/>
</dbReference>
<evidence type="ECO:0000256" key="1">
    <source>
        <dbReference type="RuleBase" id="RU004003"/>
    </source>
</evidence>
<accession>A0A5C5V9K6</accession>
<evidence type="ECO:0000313" key="4">
    <source>
        <dbReference type="EMBL" id="TWT34603.1"/>
    </source>
</evidence>
<dbReference type="Pfam" id="PF00263">
    <property type="entry name" value="Secretin"/>
    <property type="match status" value="1"/>
</dbReference>
<organism evidence="4 5">
    <name type="scientific">Blastopirellula retiformator</name>
    <dbReference type="NCBI Taxonomy" id="2527970"/>
    <lineage>
        <taxon>Bacteria</taxon>
        <taxon>Pseudomonadati</taxon>
        <taxon>Planctomycetota</taxon>
        <taxon>Planctomycetia</taxon>
        <taxon>Pirellulales</taxon>
        <taxon>Pirellulaceae</taxon>
        <taxon>Blastopirellula</taxon>
    </lineage>
</organism>